<accession>A0AAV0VXQ2</accession>
<reference evidence="3 4" key="1">
    <citation type="submission" date="2023-01" db="EMBL/GenBank/DDBJ databases">
        <authorList>
            <person name="Whitehead M."/>
        </authorList>
    </citation>
    <scope>NUCLEOTIDE SEQUENCE [LARGE SCALE GENOMIC DNA]</scope>
</reference>
<evidence type="ECO:0000256" key="1">
    <source>
        <dbReference type="SAM" id="MobiDB-lite"/>
    </source>
</evidence>
<dbReference type="PANTHER" id="PTHR46289">
    <property type="entry name" value="52 KDA REPRESSOR OF THE INHIBITOR OF THE PROTEIN KINASE-LIKE PROTEIN-RELATED"/>
    <property type="match status" value="1"/>
</dbReference>
<keyword evidence="4" id="KW-1185">Reference proteome</keyword>
<dbReference type="Proteomes" id="UP001160148">
    <property type="component" value="Unassembled WGS sequence"/>
</dbReference>
<sequence>MRGKYNGLQAFIRDINPHATFVWCWAHRLNLIVTDSVSCCLNAMDLFGTLEKLYDYVSSSKNRVWLFEKFQRQRYPKNQIKRLKRVDTTRWNSQSSALTTVNETFLAILDTLDAIRQGEGTADRKAGFEAGNLRSYMTTERFIFTTYIFKKLFSSLQPLSKMLQSQDLDLFAAAEMVNKTKNQIVAIRNDESFQEILTQAKEFVNNLKNDLDKDNDEDIEFIPLPIIRSRKKKMPGELANDQVESDPLVYFKIETYYKVIDNTYGQIDCRFNELNQDLFKDLSLLTHRRILEIRHKASDLPKDAFNSFANIYKKFVDKNAMVNEYCHFVNYYEELLKSNYLPKRIHKSNQSTNNNSDDSDSDSDVVHEDLEQPHNAASMVSLFSLFCNANLKSVFPNLYMALKIAVTLPVSSTTTERSFSKMKLIKNRLRSTMGNNRLEGLMRMSCEFDVDINYDEVIDTFSSFSSKLQNALHL</sequence>
<feature type="region of interest" description="Disordered" evidence="1">
    <location>
        <begin position="346"/>
        <end position="366"/>
    </location>
</feature>
<dbReference type="PANTHER" id="PTHR46289:SF19">
    <property type="entry name" value="ZINC FINGER MYM-TYPE CONTAINING 1"/>
    <property type="match status" value="1"/>
</dbReference>
<evidence type="ECO:0000313" key="3">
    <source>
        <dbReference type="EMBL" id="CAI6349148.1"/>
    </source>
</evidence>
<dbReference type="SUPFAM" id="SSF53098">
    <property type="entry name" value="Ribonuclease H-like"/>
    <property type="match status" value="1"/>
</dbReference>
<feature type="domain" description="HAT C-terminal dimerisation" evidence="2">
    <location>
        <begin position="392"/>
        <end position="442"/>
    </location>
</feature>
<dbReference type="InterPro" id="IPR052958">
    <property type="entry name" value="IFN-induced_PKR_regulator"/>
</dbReference>
<proteinExistence type="predicted"/>
<dbReference type="AlphaFoldDB" id="A0AAV0VXQ2"/>
<evidence type="ECO:0000259" key="2">
    <source>
        <dbReference type="Pfam" id="PF05699"/>
    </source>
</evidence>
<dbReference type="InterPro" id="IPR008906">
    <property type="entry name" value="HATC_C_dom"/>
</dbReference>
<dbReference type="GO" id="GO:0046983">
    <property type="term" value="F:protein dimerization activity"/>
    <property type="evidence" value="ECO:0007669"/>
    <property type="project" value="InterPro"/>
</dbReference>
<evidence type="ECO:0000313" key="4">
    <source>
        <dbReference type="Proteomes" id="UP001160148"/>
    </source>
</evidence>
<dbReference type="Pfam" id="PF05699">
    <property type="entry name" value="Dimer_Tnp_hAT"/>
    <property type="match status" value="1"/>
</dbReference>
<name>A0AAV0VXQ2_9HEMI</name>
<protein>
    <recommendedName>
        <fullName evidence="2">HAT C-terminal dimerisation domain-containing protein</fullName>
    </recommendedName>
</protein>
<dbReference type="InterPro" id="IPR012337">
    <property type="entry name" value="RNaseH-like_sf"/>
</dbReference>
<dbReference type="EMBL" id="CARXXK010000001">
    <property type="protein sequence ID" value="CAI6349148.1"/>
    <property type="molecule type" value="Genomic_DNA"/>
</dbReference>
<gene>
    <name evidence="3" type="ORF">MEUPH1_LOCUS5748</name>
</gene>
<comment type="caution">
    <text evidence="3">The sequence shown here is derived from an EMBL/GenBank/DDBJ whole genome shotgun (WGS) entry which is preliminary data.</text>
</comment>
<organism evidence="3 4">
    <name type="scientific">Macrosiphum euphorbiae</name>
    <name type="common">potato aphid</name>
    <dbReference type="NCBI Taxonomy" id="13131"/>
    <lineage>
        <taxon>Eukaryota</taxon>
        <taxon>Metazoa</taxon>
        <taxon>Ecdysozoa</taxon>
        <taxon>Arthropoda</taxon>
        <taxon>Hexapoda</taxon>
        <taxon>Insecta</taxon>
        <taxon>Pterygota</taxon>
        <taxon>Neoptera</taxon>
        <taxon>Paraneoptera</taxon>
        <taxon>Hemiptera</taxon>
        <taxon>Sternorrhyncha</taxon>
        <taxon>Aphidomorpha</taxon>
        <taxon>Aphidoidea</taxon>
        <taxon>Aphididae</taxon>
        <taxon>Macrosiphini</taxon>
        <taxon>Macrosiphum</taxon>
    </lineage>
</organism>